<dbReference type="InterPro" id="IPR035516">
    <property type="entry name" value="Gyrase/topoIV_suA_C"/>
</dbReference>
<dbReference type="Gene3D" id="1.10.268.10">
    <property type="entry name" value="Topoisomerase, domain 3"/>
    <property type="match status" value="1"/>
</dbReference>
<dbReference type="InterPro" id="IPR002205">
    <property type="entry name" value="Topo_IIA_dom_A"/>
</dbReference>
<dbReference type="Pfam" id="PF00521">
    <property type="entry name" value="DNA_topoisoIV"/>
    <property type="match status" value="1"/>
</dbReference>
<keyword evidence="2" id="KW-0238">DNA-binding</keyword>
<dbReference type="InterPro" id="IPR050220">
    <property type="entry name" value="Type_II_DNA_Topoisomerases"/>
</dbReference>
<feature type="domain" description="Topo IIA-type catalytic" evidence="3">
    <location>
        <begin position="1"/>
        <end position="127"/>
    </location>
</feature>
<dbReference type="PROSITE" id="PS52040">
    <property type="entry name" value="TOPO_IIA"/>
    <property type="match status" value="1"/>
</dbReference>
<comment type="caution">
    <text evidence="2">Lacks conserved residue(s) required for the propagation of feature annotation.</text>
</comment>
<feature type="non-terminal residue" evidence="4">
    <location>
        <position position="148"/>
    </location>
</feature>
<dbReference type="Proteomes" id="UP000254492">
    <property type="component" value="Unassembled WGS sequence"/>
</dbReference>
<reference evidence="4 5" key="1">
    <citation type="submission" date="2018-07" db="EMBL/GenBank/DDBJ databases">
        <title>Genome-based reclassification of Weissella jogaejeotgali as Weissella thailandensis.</title>
        <authorList>
            <person name="Chun J."/>
            <person name="Kim B.-Y."/>
            <person name="Kwak M.-J."/>
        </authorList>
    </citation>
    <scope>NUCLEOTIDE SEQUENCE [LARGE SCALE GENOMIC DNA]</scope>
    <source>
        <strain evidence="4 5">KCTC 3751</strain>
    </source>
</reference>
<evidence type="ECO:0000313" key="4">
    <source>
        <dbReference type="EMBL" id="RDS58633.1"/>
    </source>
</evidence>
<name>A0ABX9I1M2_9LACO</name>
<dbReference type="InterPro" id="IPR013757">
    <property type="entry name" value="Topo_IIA_A_a_sf"/>
</dbReference>
<keyword evidence="5" id="KW-1185">Reference proteome</keyword>
<dbReference type="PANTHER" id="PTHR43493:SF5">
    <property type="entry name" value="DNA GYRASE SUBUNIT A, CHLOROPLASTIC_MITOCHONDRIAL"/>
    <property type="match status" value="1"/>
</dbReference>
<comment type="caution">
    <text evidence="4">The sequence shown here is derived from an EMBL/GenBank/DDBJ whole genome shotgun (WGS) entry which is preliminary data.</text>
</comment>
<dbReference type="PANTHER" id="PTHR43493">
    <property type="entry name" value="DNA GYRASE/TOPOISOMERASE SUBUNIT A"/>
    <property type="match status" value="1"/>
</dbReference>
<feature type="non-terminal residue" evidence="4">
    <location>
        <position position="1"/>
    </location>
</feature>
<sequence length="148" mass="17077">QARAHILEGLRIALDHIDEIIHIIRSSKSGEVAKAKLIEGYQLSDKQAQAILDMRLVRLTGLEREKIEDEYNKLLEAIADYKDILTHTERIDEIIYQELLEIQEKYGDKRRTELLVGEVLSIEDEDLIEEEDVVIALTHNGYIKRVAT</sequence>
<evidence type="ECO:0000259" key="3">
    <source>
        <dbReference type="PROSITE" id="PS52040"/>
    </source>
</evidence>
<evidence type="ECO:0000313" key="5">
    <source>
        <dbReference type="Proteomes" id="UP000254492"/>
    </source>
</evidence>
<accession>A0ABX9I1M2</accession>
<organism evidence="4 5">
    <name type="scientific">Weissella thailandensis</name>
    <dbReference type="NCBI Taxonomy" id="89061"/>
    <lineage>
        <taxon>Bacteria</taxon>
        <taxon>Bacillati</taxon>
        <taxon>Bacillota</taxon>
        <taxon>Bacilli</taxon>
        <taxon>Lactobacillales</taxon>
        <taxon>Lactobacillaceae</taxon>
        <taxon>Weissella</taxon>
    </lineage>
</organism>
<gene>
    <name evidence="4" type="ORF">DWV05_10140</name>
</gene>
<proteinExistence type="predicted"/>
<comment type="catalytic activity">
    <reaction evidence="1">
        <text>ATP-dependent breakage, passage and rejoining of double-stranded DNA.</text>
        <dbReference type="EC" id="5.6.2.2"/>
    </reaction>
</comment>
<dbReference type="RefSeq" id="WP_276329899.1">
    <property type="nucleotide sequence ID" value="NZ_QRAY01000048.1"/>
</dbReference>
<dbReference type="SUPFAM" id="SSF56719">
    <property type="entry name" value="Type II DNA topoisomerase"/>
    <property type="match status" value="1"/>
</dbReference>
<protein>
    <submittedName>
        <fullName evidence="4">DNA gyrase subunit A</fullName>
    </submittedName>
</protein>
<dbReference type="EMBL" id="QRAY01000048">
    <property type="protein sequence ID" value="RDS58633.1"/>
    <property type="molecule type" value="Genomic_DNA"/>
</dbReference>
<dbReference type="SUPFAM" id="SSF101904">
    <property type="entry name" value="GyrA/ParC C-terminal domain-like"/>
    <property type="match status" value="1"/>
</dbReference>
<dbReference type="InterPro" id="IPR013760">
    <property type="entry name" value="Topo_IIA-like_dom_sf"/>
</dbReference>
<evidence type="ECO:0000256" key="2">
    <source>
        <dbReference type="PROSITE-ProRule" id="PRU01384"/>
    </source>
</evidence>
<evidence type="ECO:0000256" key="1">
    <source>
        <dbReference type="ARBA" id="ARBA00000185"/>
    </source>
</evidence>